<dbReference type="EMBL" id="CP002299">
    <property type="protein sequence ID" value="ADP82174.1"/>
    <property type="molecule type" value="Genomic_DNA"/>
</dbReference>
<keyword evidence="2 4" id="KW-0238">DNA-binding</keyword>
<dbReference type="SUPFAM" id="SSF46689">
    <property type="entry name" value="Homeodomain-like"/>
    <property type="match status" value="1"/>
</dbReference>
<dbReference type="Pfam" id="PF00440">
    <property type="entry name" value="TetR_N"/>
    <property type="match status" value="1"/>
</dbReference>
<dbReference type="PROSITE" id="PS50977">
    <property type="entry name" value="HTH_TETR_2"/>
    <property type="match status" value="1"/>
</dbReference>
<gene>
    <name evidence="7" type="ordered locus">FraEuI1c_4175</name>
</gene>
<dbReference type="PANTHER" id="PTHR30055">
    <property type="entry name" value="HTH-TYPE TRANSCRIPTIONAL REGULATOR RUTR"/>
    <property type="match status" value="1"/>
</dbReference>
<evidence type="ECO:0000313" key="7">
    <source>
        <dbReference type="EMBL" id="ADP82174.1"/>
    </source>
</evidence>
<evidence type="ECO:0000259" key="6">
    <source>
        <dbReference type="PROSITE" id="PS50977"/>
    </source>
</evidence>
<evidence type="ECO:0000256" key="1">
    <source>
        <dbReference type="ARBA" id="ARBA00023015"/>
    </source>
</evidence>
<dbReference type="GO" id="GO:0000976">
    <property type="term" value="F:transcription cis-regulatory region binding"/>
    <property type="evidence" value="ECO:0007669"/>
    <property type="project" value="TreeGrafter"/>
</dbReference>
<keyword evidence="3" id="KW-0804">Transcription</keyword>
<dbReference type="Proteomes" id="UP000002484">
    <property type="component" value="Chromosome"/>
</dbReference>
<dbReference type="HOGENOM" id="CLU_1249115_0_0_11"/>
<dbReference type="eggNOG" id="COG1309">
    <property type="taxonomic scope" value="Bacteria"/>
</dbReference>
<evidence type="ECO:0000256" key="3">
    <source>
        <dbReference type="ARBA" id="ARBA00023163"/>
    </source>
</evidence>
<evidence type="ECO:0000256" key="5">
    <source>
        <dbReference type="SAM" id="MobiDB-lite"/>
    </source>
</evidence>
<name>E3JAI2_PSEI1</name>
<reference evidence="7 8" key="1">
    <citation type="submission" date="2010-10" db="EMBL/GenBank/DDBJ databases">
        <title>Complete sequence of Frankia sp. EuI1c.</title>
        <authorList>
            <consortium name="US DOE Joint Genome Institute"/>
            <person name="Lucas S."/>
            <person name="Copeland A."/>
            <person name="Lapidus A."/>
            <person name="Cheng J.-F."/>
            <person name="Bruce D."/>
            <person name="Goodwin L."/>
            <person name="Pitluck S."/>
            <person name="Chertkov O."/>
            <person name="Detter J.C."/>
            <person name="Han C."/>
            <person name="Tapia R."/>
            <person name="Land M."/>
            <person name="Hauser L."/>
            <person name="Jeffries C."/>
            <person name="Kyrpides N."/>
            <person name="Ivanova N."/>
            <person name="Mikhailova N."/>
            <person name="Beauchemin N."/>
            <person name="Sen A."/>
            <person name="Sur S.A."/>
            <person name="Gtari M."/>
            <person name="Wall L."/>
            <person name="Tisa L."/>
            <person name="Woyke T."/>
        </authorList>
    </citation>
    <scope>NUCLEOTIDE SEQUENCE [LARGE SCALE GENOMIC DNA]</scope>
    <source>
        <strain evidence="8">DSM 45817 / CECT 9037 / EuI1c</strain>
    </source>
</reference>
<dbReference type="InterPro" id="IPR050109">
    <property type="entry name" value="HTH-type_TetR-like_transc_reg"/>
</dbReference>
<keyword evidence="1" id="KW-0805">Transcription regulation</keyword>
<evidence type="ECO:0000313" key="8">
    <source>
        <dbReference type="Proteomes" id="UP000002484"/>
    </source>
</evidence>
<evidence type="ECO:0000256" key="4">
    <source>
        <dbReference type="PROSITE-ProRule" id="PRU00335"/>
    </source>
</evidence>
<dbReference type="Gene3D" id="1.10.357.10">
    <property type="entry name" value="Tetracycline Repressor, domain 2"/>
    <property type="match status" value="1"/>
</dbReference>
<evidence type="ECO:0000256" key="2">
    <source>
        <dbReference type="ARBA" id="ARBA00023125"/>
    </source>
</evidence>
<proteinExistence type="predicted"/>
<dbReference type="PANTHER" id="PTHR30055:SF234">
    <property type="entry name" value="HTH-TYPE TRANSCRIPTIONAL REGULATOR BETI"/>
    <property type="match status" value="1"/>
</dbReference>
<dbReference type="KEGG" id="fri:FraEuI1c_4175"/>
<feature type="region of interest" description="Disordered" evidence="5">
    <location>
        <begin position="1"/>
        <end position="25"/>
    </location>
</feature>
<protein>
    <submittedName>
        <fullName evidence="7">Regulatory protein TetR</fullName>
    </submittedName>
</protein>
<sequence>MAVRGNTSEPSGTPPVPDAAARRPRGRQEVREALLEAAQRLIAEQGPANVRLREVADAARVNFGLVYQYLGTKEDLLHEVYQRVAARSAGRFEQVEALTDVVDIFLTIADDSIGRIMGWVALEGGYSADVFGPSPALSQVAGIVARDARAHGNEVPDEEARVFAAFLQLVALGWRLFRPIGLSIADVDATAVDADALVTKWLHLLADTVVRGEQDAKESPA</sequence>
<feature type="domain" description="HTH tetR-type" evidence="6">
    <location>
        <begin position="28"/>
        <end position="88"/>
    </location>
</feature>
<feature type="DNA-binding region" description="H-T-H motif" evidence="4">
    <location>
        <begin position="51"/>
        <end position="70"/>
    </location>
</feature>
<dbReference type="GO" id="GO:0003700">
    <property type="term" value="F:DNA-binding transcription factor activity"/>
    <property type="evidence" value="ECO:0007669"/>
    <property type="project" value="TreeGrafter"/>
</dbReference>
<feature type="compositionally biased region" description="Polar residues" evidence="5">
    <location>
        <begin position="1"/>
        <end position="11"/>
    </location>
</feature>
<accession>E3JAI2</accession>
<dbReference type="OrthoDB" id="3210235at2"/>
<dbReference type="InterPro" id="IPR009057">
    <property type="entry name" value="Homeodomain-like_sf"/>
</dbReference>
<organism evidence="7 8">
    <name type="scientific">Pseudofrankia inefficax (strain DSM 45817 / CECT 9037 / DDB 130130 / EuI1c)</name>
    <name type="common">Frankia inefficax</name>
    <dbReference type="NCBI Taxonomy" id="298654"/>
    <lineage>
        <taxon>Bacteria</taxon>
        <taxon>Bacillati</taxon>
        <taxon>Actinomycetota</taxon>
        <taxon>Actinomycetes</taxon>
        <taxon>Frankiales</taxon>
        <taxon>Frankiaceae</taxon>
        <taxon>Pseudofrankia</taxon>
    </lineage>
</organism>
<dbReference type="AlphaFoldDB" id="E3JAI2"/>
<dbReference type="InParanoid" id="E3JAI2"/>
<dbReference type="STRING" id="298654.FraEuI1c_4175"/>
<keyword evidence="8" id="KW-1185">Reference proteome</keyword>
<dbReference type="InterPro" id="IPR001647">
    <property type="entry name" value="HTH_TetR"/>
</dbReference>
<dbReference type="RefSeq" id="WP_013425292.1">
    <property type="nucleotide sequence ID" value="NC_014666.1"/>
</dbReference>
<dbReference type="PRINTS" id="PR00455">
    <property type="entry name" value="HTHTETR"/>
</dbReference>